<gene>
    <name evidence="2" type="ORF">G7Z17_g2893</name>
</gene>
<comment type="caution">
    <text evidence="2">The sequence shown here is derived from an EMBL/GenBank/DDBJ whole genome shotgun (WGS) entry which is preliminary data.</text>
</comment>
<evidence type="ECO:0000313" key="3">
    <source>
        <dbReference type="Proteomes" id="UP000722485"/>
    </source>
</evidence>
<dbReference type="OrthoDB" id="5376140at2759"/>
<dbReference type="AlphaFoldDB" id="A0A9P5HJZ1"/>
<name>A0A9P5HJZ1_9HYPO</name>
<evidence type="ECO:0000256" key="1">
    <source>
        <dbReference type="SAM" id="MobiDB-lite"/>
    </source>
</evidence>
<sequence>MATRTGPTMNVRMIDNDNDLHSDSSPEDEHNVTLGDINQSHTINFPIKSTYTKWGPVEAFREIVQNWSFNLSEDQFKVIREERAKGRDLEILYKVPHPRTQEYLGYIRFSGCDGKGTVDISNREATLQPWHLDIGGTSKAADSNQAGAHGEGLKVALLVLQRGQQNHSIRCLTGGFTWHFNFTIGGKLVARLRRIADSKIRQAVENSQQLFKNSQIPCEISPPKDVQFIIGINTMGRDERGSRQSRDPVRLEEFNLWCKAALFLQDVPDDGILRSNRGDLITTPQLCGNLYLKGLLLKESKPLSSASMTGKKLKFGYNFRDGSTNRERQFIGEAVEECRAILNIWDRVLANKPEYVRHLDEILRSFKPEYAEVWAASRTMKSTTAVQLKRHLFSDTKKWYYSANENNKELGRKGVELPNSYWEVLESFGLVRTAKQEQERRFMSAEIAAVPTNEFAEETHRLIRATLQGCKQTNTMSVQFVHAAQLSLGTLYVDDDKLFKINETWLRRDESIKILGLPNYLTETDLLFHTIKRLFADVLDGVPNARFRPDDHHSKNWHKQRDLICAEQRLLEYIQMKKKLSLTPISHTSSRVTLQWNSDFSWGDNASVTVQLHREAFCSRIRERITTGDFTAPIQPCIDANRSGAKIERCHEVTCRMEAGSCNFDQLKAGAKYFAVMFKISDPGCIVLISKPCIAPSTISAPQHPSAAKESTDLTKFLGRALTKLDVLQPREWYEVANGGSRPGVIGLVKEEPDGAEGSRKRQRNNV</sequence>
<evidence type="ECO:0000313" key="2">
    <source>
        <dbReference type="EMBL" id="KAF7554472.1"/>
    </source>
</evidence>
<keyword evidence="3" id="KW-1185">Reference proteome</keyword>
<dbReference type="Proteomes" id="UP000722485">
    <property type="component" value="Unassembled WGS sequence"/>
</dbReference>
<feature type="region of interest" description="Disordered" evidence="1">
    <location>
        <begin position="745"/>
        <end position="767"/>
    </location>
</feature>
<protein>
    <submittedName>
        <fullName evidence="2">Uncharacterized protein</fullName>
    </submittedName>
</protein>
<organism evidence="2 3">
    <name type="scientific">Cylindrodendrum hubeiense</name>
    <dbReference type="NCBI Taxonomy" id="595255"/>
    <lineage>
        <taxon>Eukaryota</taxon>
        <taxon>Fungi</taxon>
        <taxon>Dikarya</taxon>
        <taxon>Ascomycota</taxon>
        <taxon>Pezizomycotina</taxon>
        <taxon>Sordariomycetes</taxon>
        <taxon>Hypocreomycetidae</taxon>
        <taxon>Hypocreales</taxon>
        <taxon>Nectriaceae</taxon>
        <taxon>Cylindrodendrum</taxon>
    </lineage>
</organism>
<feature type="region of interest" description="Disordered" evidence="1">
    <location>
        <begin position="1"/>
        <end position="30"/>
    </location>
</feature>
<feature type="compositionally biased region" description="Basic and acidic residues" evidence="1">
    <location>
        <begin position="749"/>
        <end position="760"/>
    </location>
</feature>
<dbReference type="EMBL" id="JAANBB010000032">
    <property type="protein sequence ID" value="KAF7554472.1"/>
    <property type="molecule type" value="Genomic_DNA"/>
</dbReference>
<accession>A0A9P5HJZ1</accession>
<feature type="compositionally biased region" description="Basic and acidic residues" evidence="1">
    <location>
        <begin position="14"/>
        <end position="30"/>
    </location>
</feature>
<proteinExistence type="predicted"/>
<reference evidence="2" key="1">
    <citation type="submission" date="2020-03" db="EMBL/GenBank/DDBJ databases">
        <title>Draft Genome Sequence of Cylindrodendrum hubeiense.</title>
        <authorList>
            <person name="Buettner E."/>
            <person name="Kellner H."/>
        </authorList>
    </citation>
    <scope>NUCLEOTIDE SEQUENCE</scope>
    <source>
        <strain evidence="2">IHI 201604</strain>
    </source>
</reference>